<dbReference type="EMBL" id="AAMD01000086">
    <property type="protein sequence ID" value="EAU65301.1"/>
    <property type="molecule type" value="Genomic_DNA"/>
</dbReference>
<dbReference type="AlphaFoldDB" id="Q08XW3"/>
<sequence>MANEGVGSPGALAFAFLAGAGDFGFAGSSAEA</sequence>
<accession>Q08XW3</accession>
<organism evidence="1 2">
    <name type="scientific">Stigmatella aurantiaca (strain DW4/3-1)</name>
    <dbReference type="NCBI Taxonomy" id="378806"/>
    <lineage>
        <taxon>Bacteria</taxon>
        <taxon>Pseudomonadati</taxon>
        <taxon>Myxococcota</taxon>
        <taxon>Myxococcia</taxon>
        <taxon>Myxococcales</taxon>
        <taxon>Cystobacterineae</taxon>
        <taxon>Archangiaceae</taxon>
        <taxon>Stigmatella</taxon>
    </lineage>
</organism>
<dbReference type="Proteomes" id="UP000032702">
    <property type="component" value="Unassembled WGS sequence"/>
</dbReference>
<name>Q08XW3_STIAD</name>
<comment type="caution">
    <text evidence="1">The sequence shown here is derived from an EMBL/GenBank/DDBJ whole genome shotgun (WGS) entry which is preliminary data.</text>
</comment>
<gene>
    <name evidence="1" type="ORF">STIAU_8082</name>
</gene>
<reference evidence="1 2" key="1">
    <citation type="submission" date="2006-04" db="EMBL/GenBank/DDBJ databases">
        <authorList>
            <person name="Nierman W.C."/>
        </authorList>
    </citation>
    <scope>NUCLEOTIDE SEQUENCE [LARGE SCALE GENOMIC DNA]</scope>
    <source>
        <strain evidence="1 2">DW4/3-1</strain>
    </source>
</reference>
<proteinExistence type="predicted"/>
<protein>
    <submittedName>
        <fullName evidence="1">Uncharacterized protein</fullName>
    </submittedName>
</protein>
<evidence type="ECO:0000313" key="2">
    <source>
        <dbReference type="Proteomes" id="UP000032702"/>
    </source>
</evidence>
<evidence type="ECO:0000313" key="1">
    <source>
        <dbReference type="EMBL" id="EAU65301.1"/>
    </source>
</evidence>